<dbReference type="AlphaFoldDB" id="A0A183C2N1"/>
<keyword evidence="2" id="KW-1185">Reference proteome</keyword>
<feature type="region of interest" description="Disordered" evidence="1">
    <location>
        <begin position="94"/>
        <end position="143"/>
    </location>
</feature>
<dbReference type="WBParaSite" id="GPLIN_000712500">
    <property type="protein sequence ID" value="GPLIN_000712500"/>
    <property type="gene ID" value="GPLIN_000712500"/>
</dbReference>
<feature type="region of interest" description="Disordered" evidence="1">
    <location>
        <begin position="1"/>
        <end position="27"/>
    </location>
</feature>
<accession>A0A183C2N1</accession>
<evidence type="ECO:0000313" key="3">
    <source>
        <dbReference type="WBParaSite" id="GPLIN_000712500"/>
    </source>
</evidence>
<sequence>MSNKNHENAKNSARASKTRQMPSFKGKMAPLGDRLAQCVLPETGWGPLVEPRARLAMARLLPLPIGGCIRSSIPELVEEAKRFVWGGRLKSLPRGARTRGGGGVNGGSTTAPISEETMRKDMRGSNSSVGVGVSNQRPKQPSAMDRPTIAIVSELSGTMLAMAKQHTAVEKRQSVTIRNHPGIEEKLELSPTSPLGAQHQRLSPTSVYITHQHQQQRGDEDELQRRTPQLEPPTFPGFFAKGPLFASLSAPNRLKNQNLVSVQAVLGWWTDDN</sequence>
<proteinExistence type="predicted"/>
<feature type="compositionally biased region" description="Low complexity" evidence="1">
    <location>
        <begin position="124"/>
        <end position="135"/>
    </location>
</feature>
<reference evidence="2" key="1">
    <citation type="submission" date="2014-05" db="EMBL/GenBank/DDBJ databases">
        <title>The genome and life-stage specific transcriptomes of Globodera pallida elucidate key aspects of plant parasitism by a cyst nematode.</title>
        <authorList>
            <person name="Cotton J.A."/>
            <person name="Lilley C.J."/>
            <person name="Jones L.M."/>
            <person name="Kikuchi T."/>
            <person name="Reid A.J."/>
            <person name="Thorpe P."/>
            <person name="Tsai I.J."/>
            <person name="Beasley H."/>
            <person name="Blok V."/>
            <person name="Cock P.J.A."/>
            <person name="Van den Akker S.E."/>
            <person name="Holroyd N."/>
            <person name="Hunt M."/>
            <person name="Mantelin S."/>
            <person name="Naghra H."/>
            <person name="Pain A."/>
            <person name="Palomares-Rius J.E."/>
            <person name="Zarowiecki M."/>
            <person name="Berriman M."/>
            <person name="Jones J.T."/>
            <person name="Urwin P.E."/>
        </authorList>
    </citation>
    <scope>NUCLEOTIDE SEQUENCE [LARGE SCALE GENOMIC DNA]</scope>
    <source>
        <strain evidence="2">Lindley</strain>
    </source>
</reference>
<name>A0A183C2N1_GLOPA</name>
<dbReference type="Proteomes" id="UP000050741">
    <property type="component" value="Unassembled WGS sequence"/>
</dbReference>
<organism evidence="2 3">
    <name type="scientific">Globodera pallida</name>
    <name type="common">Potato cyst nematode worm</name>
    <name type="synonym">Heterodera pallida</name>
    <dbReference type="NCBI Taxonomy" id="36090"/>
    <lineage>
        <taxon>Eukaryota</taxon>
        <taxon>Metazoa</taxon>
        <taxon>Ecdysozoa</taxon>
        <taxon>Nematoda</taxon>
        <taxon>Chromadorea</taxon>
        <taxon>Rhabditida</taxon>
        <taxon>Tylenchina</taxon>
        <taxon>Tylenchomorpha</taxon>
        <taxon>Tylenchoidea</taxon>
        <taxon>Heteroderidae</taxon>
        <taxon>Heteroderinae</taxon>
        <taxon>Globodera</taxon>
    </lineage>
</organism>
<feature type="region of interest" description="Disordered" evidence="1">
    <location>
        <begin position="209"/>
        <end position="236"/>
    </location>
</feature>
<evidence type="ECO:0000313" key="2">
    <source>
        <dbReference type="Proteomes" id="UP000050741"/>
    </source>
</evidence>
<protein>
    <submittedName>
        <fullName evidence="3">Uncharacterized protein</fullName>
    </submittedName>
</protein>
<feature type="compositionally biased region" description="Polar residues" evidence="1">
    <location>
        <begin position="10"/>
        <end position="21"/>
    </location>
</feature>
<evidence type="ECO:0000256" key="1">
    <source>
        <dbReference type="SAM" id="MobiDB-lite"/>
    </source>
</evidence>
<reference evidence="3" key="2">
    <citation type="submission" date="2016-06" db="UniProtKB">
        <authorList>
            <consortium name="WormBaseParasite"/>
        </authorList>
    </citation>
    <scope>IDENTIFICATION</scope>
</reference>